<dbReference type="Proteomes" id="UP000184164">
    <property type="component" value="Unassembled WGS sequence"/>
</dbReference>
<dbReference type="EMBL" id="FQUM01000003">
    <property type="protein sequence ID" value="SHF06587.1"/>
    <property type="molecule type" value="Genomic_DNA"/>
</dbReference>
<dbReference type="STRING" id="1484053.SAMN05444274_103394"/>
<dbReference type="GO" id="GO:0103118">
    <property type="term" value="F:UDP-3-O-[(3R)-3-hydroxyacyl]-glucosamine N-acyltransferase activity"/>
    <property type="evidence" value="ECO:0007669"/>
    <property type="project" value="UniProtKB-EC"/>
</dbReference>
<keyword evidence="10" id="KW-1185">Reference proteome</keyword>
<name>A0A1M4YLT0_9BACT</name>
<proteinExistence type="inferred from homology"/>
<keyword evidence="6 7" id="KW-0012">Acyltransferase</keyword>
<comment type="pathway">
    <text evidence="7">Bacterial outer membrane biogenesis; LPS lipid A biosynthesis.</text>
</comment>
<dbReference type="GO" id="GO:0016020">
    <property type="term" value="C:membrane"/>
    <property type="evidence" value="ECO:0007669"/>
    <property type="project" value="GOC"/>
</dbReference>
<keyword evidence="4 7" id="KW-0677">Repeat</keyword>
<evidence type="ECO:0000256" key="1">
    <source>
        <dbReference type="ARBA" id="ARBA00022516"/>
    </source>
</evidence>
<evidence type="ECO:0000256" key="3">
    <source>
        <dbReference type="ARBA" id="ARBA00022679"/>
    </source>
</evidence>
<comment type="subunit">
    <text evidence="7">Homotrimer.</text>
</comment>
<evidence type="ECO:0000313" key="9">
    <source>
        <dbReference type="EMBL" id="SHF06587.1"/>
    </source>
</evidence>
<evidence type="ECO:0000259" key="8">
    <source>
        <dbReference type="Pfam" id="PF04613"/>
    </source>
</evidence>
<evidence type="ECO:0000256" key="2">
    <source>
        <dbReference type="ARBA" id="ARBA00022556"/>
    </source>
</evidence>
<dbReference type="CDD" id="cd03352">
    <property type="entry name" value="LbH_LpxD"/>
    <property type="match status" value="1"/>
</dbReference>
<evidence type="ECO:0000256" key="7">
    <source>
        <dbReference type="HAMAP-Rule" id="MF_00523"/>
    </source>
</evidence>
<dbReference type="Pfam" id="PF04613">
    <property type="entry name" value="LpxD"/>
    <property type="match status" value="1"/>
</dbReference>
<keyword evidence="3 7" id="KW-0808">Transferase</keyword>
<dbReference type="GO" id="GO:0016410">
    <property type="term" value="F:N-acyltransferase activity"/>
    <property type="evidence" value="ECO:0007669"/>
    <property type="project" value="InterPro"/>
</dbReference>
<dbReference type="InterPro" id="IPR001451">
    <property type="entry name" value="Hexapep"/>
</dbReference>
<dbReference type="OrthoDB" id="9784739at2"/>
<accession>A0A1M4YLT0</accession>
<dbReference type="PANTHER" id="PTHR43378:SF2">
    <property type="entry name" value="UDP-3-O-ACYLGLUCOSAMINE N-ACYLTRANSFERASE 1, MITOCHONDRIAL-RELATED"/>
    <property type="match status" value="1"/>
</dbReference>
<dbReference type="NCBIfam" id="TIGR01853">
    <property type="entry name" value="lipid_A_lpxD"/>
    <property type="match status" value="1"/>
</dbReference>
<dbReference type="Pfam" id="PF00132">
    <property type="entry name" value="Hexapep"/>
    <property type="match status" value="1"/>
</dbReference>
<dbReference type="PANTHER" id="PTHR43378">
    <property type="entry name" value="UDP-3-O-ACYLGLUCOSAMINE N-ACYLTRANSFERASE"/>
    <property type="match status" value="1"/>
</dbReference>
<sequence length="351" mass="37553">MEFKATDIALFLNGEVIGNNDVKVSGISKIEEGKPGTLSFLANPKYEHFIYNTDSSIVLVNRTFKPRAEIKTTLIKVEDAYQAFASLLDLYVQTKQNTRKGIESPVSIDETASIGEDVYIGAFTSIGKNAKVGNTTKLFPQVFIGDNVTVGENCILYAGVKIYDDCVIGNNCILHSGVVIGSDGFGFAPQADGTYKKIHQVGNAILEDDVEIGANTVVDCGTFGSTIVRKGAKIDNLVQVAHNCEVGENTVIAGQSGMAGSTKIGKNCRFAGQVGLAGHLTIGDHVQIGAQSGVAKSVKDNEIILSTPAINYKDAVKTYAIIKNLPKLRNEFLQLQKDVESLKQAKEAGSK</sequence>
<comment type="catalytic activity">
    <reaction evidence="7">
        <text>a UDP-3-O-[(3R)-3-hydroxyacyl]-alpha-D-glucosamine + a (3R)-hydroxyacyl-[ACP] = a UDP-2-N,3-O-bis[(3R)-3-hydroxyacyl]-alpha-D-glucosamine + holo-[ACP] + H(+)</text>
        <dbReference type="Rhea" id="RHEA:53836"/>
        <dbReference type="Rhea" id="RHEA-COMP:9685"/>
        <dbReference type="Rhea" id="RHEA-COMP:9945"/>
        <dbReference type="ChEBI" id="CHEBI:15378"/>
        <dbReference type="ChEBI" id="CHEBI:64479"/>
        <dbReference type="ChEBI" id="CHEBI:78827"/>
        <dbReference type="ChEBI" id="CHEBI:137740"/>
        <dbReference type="ChEBI" id="CHEBI:137748"/>
        <dbReference type="EC" id="2.3.1.191"/>
    </reaction>
</comment>
<dbReference type="RefSeq" id="WP_073000517.1">
    <property type="nucleotide sequence ID" value="NZ_FQUM01000003.1"/>
</dbReference>
<gene>
    <name evidence="7" type="primary">lpxD</name>
    <name evidence="9" type="ORF">SAMN05444274_103394</name>
</gene>
<feature type="active site" description="Proton acceptor" evidence="7">
    <location>
        <position position="242"/>
    </location>
</feature>
<keyword evidence="5 7" id="KW-0443">Lipid metabolism</keyword>
<comment type="function">
    <text evidence="7">Catalyzes the N-acylation of UDP-3-O-acylglucosamine using 3-hydroxyacyl-ACP as the acyl donor. Is involved in the biosynthesis of lipid A, a phosphorylated glycolipid that anchors the lipopolysaccharide to the outer membrane of the cell.</text>
</comment>
<dbReference type="Gene3D" id="3.40.1390.10">
    <property type="entry name" value="MurE/MurF, N-terminal domain"/>
    <property type="match status" value="1"/>
</dbReference>
<protein>
    <recommendedName>
        <fullName evidence="7">UDP-3-O-acylglucosamine N-acyltransferase</fullName>
        <ecNumber evidence="7">2.3.1.191</ecNumber>
    </recommendedName>
</protein>
<evidence type="ECO:0000256" key="6">
    <source>
        <dbReference type="ARBA" id="ARBA00023315"/>
    </source>
</evidence>
<dbReference type="HAMAP" id="MF_00523">
    <property type="entry name" value="LpxD"/>
    <property type="match status" value="1"/>
</dbReference>
<dbReference type="GO" id="GO:0009245">
    <property type="term" value="P:lipid A biosynthetic process"/>
    <property type="evidence" value="ECO:0007669"/>
    <property type="project" value="UniProtKB-UniRule"/>
</dbReference>
<dbReference type="InterPro" id="IPR011004">
    <property type="entry name" value="Trimer_LpxA-like_sf"/>
</dbReference>
<comment type="similarity">
    <text evidence="7">Belongs to the transferase hexapeptide repeat family. LpxD subfamily.</text>
</comment>
<dbReference type="AlphaFoldDB" id="A0A1M4YLT0"/>
<dbReference type="UniPathway" id="UPA00973"/>
<dbReference type="InterPro" id="IPR020573">
    <property type="entry name" value="UDP_GlcNAc_AcTrfase_non-rep"/>
</dbReference>
<dbReference type="SUPFAM" id="SSF51161">
    <property type="entry name" value="Trimeric LpxA-like enzymes"/>
    <property type="match status" value="1"/>
</dbReference>
<dbReference type="NCBIfam" id="NF002060">
    <property type="entry name" value="PRK00892.1"/>
    <property type="match status" value="1"/>
</dbReference>
<evidence type="ECO:0000256" key="5">
    <source>
        <dbReference type="ARBA" id="ARBA00023098"/>
    </source>
</evidence>
<dbReference type="InterPro" id="IPR007691">
    <property type="entry name" value="LpxD"/>
</dbReference>
<feature type="domain" description="UDP-3-O-[3-hydroxymyristoyl] glucosamine N-acyltransferase non-repeat region" evidence="8">
    <location>
        <begin position="21"/>
        <end position="89"/>
    </location>
</feature>
<reference evidence="9 10" key="1">
    <citation type="submission" date="2016-11" db="EMBL/GenBank/DDBJ databases">
        <authorList>
            <person name="Jaros S."/>
            <person name="Januszkiewicz K."/>
            <person name="Wedrychowicz H."/>
        </authorList>
    </citation>
    <scope>NUCLEOTIDE SEQUENCE [LARGE SCALE GENOMIC DNA]</scope>
    <source>
        <strain evidence="9 10">DSM 26910</strain>
    </source>
</reference>
<keyword evidence="1 7" id="KW-0444">Lipid biosynthesis</keyword>
<evidence type="ECO:0000313" key="10">
    <source>
        <dbReference type="Proteomes" id="UP000184164"/>
    </source>
</evidence>
<dbReference type="Gene3D" id="2.160.10.10">
    <property type="entry name" value="Hexapeptide repeat proteins"/>
    <property type="match status" value="1"/>
</dbReference>
<evidence type="ECO:0000256" key="4">
    <source>
        <dbReference type="ARBA" id="ARBA00022737"/>
    </source>
</evidence>
<dbReference type="EC" id="2.3.1.191" evidence="7"/>
<organism evidence="9 10">
    <name type="scientific">Mariniphaga anaerophila</name>
    <dbReference type="NCBI Taxonomy" id="1484053"/>
    <lineage>
        <taxon>Bacteria</taxon>
        <taxon>Pseudomonadati</taxon>
        <taxon>Bacteroidota</taxon>
        <taxon>Bacteroidia</taxon>
        <taxon>Marinilabiliales</taxon>
        <taxon>Prolixibacteraceae</taxon>
        <taxon>Mariniphaga</taxon>
    </lineage>
</organism>
<keyword evidence="2 7" id="KW-0441">Lipid A biosynthesis</keyword>